<sequence>MGLLLIAALLALSACAAVQPTTQQPGAAPAEDSGKLAQIKAAGKIVVGTSADYPPYESIDADGNFVGFDMDLIRAIGERLGVEVEIQDMPFDSLIAALQEGKIDAVIAAMQATAERDEKVDFTIPYRMTKDAFAAAQDSTLVMEKPEDAAGHSIGVQTGTVQERWVQDNLVATGLTPADKVFSYERADQAALDVANGRIELLLMDAEPAMELAKQTGLKILLITESTAEGGKSIAIPEGASDLKAELDRIIQELIDDGTIQKIQETHGLP</sequence>
<comment type="subcellular location">
    <subcellularLocation>
        <location evidence="1">Cell envelope</location>
    </subcellularLocation>
</comment>
<dbReference type="Pfam" id="PF00497">
    <property type="entry name" value="SBP_bac_3"/>
    <property type="match status" value="1"/>
</dbReference>
<dbReference type="GO" id="GO:0030313">
    <property type="term" value="C:cell envelope"/>
    <property type="evidence" value="ECO:0007669"/>
    <property type="project" value="UniProtKB-SubCell"/>
</dbReference>
<dbReference type="PANTHER" id="PTHR35936:SF17">
    <property type="entry name" value="ARGININE-BINDING EXTRACELLULAR PROTEIN ARTP"/>
    <property type="match status" value="1"/>
</dbReference>
<name>A0A7C1JFP0_9CHLR</name>
<comment type="similarity">
    <text evidence="2 4">Belongs to the bacterial solute-binding protein 3 family.</text>
</comment>
<protein>
    <submittedName>
        <fullName evidence="7">Amino acid ABC transporter substrate-binding protein</fullName>
    </submittedName>
</protein>
<dbReference type="SUPFAM" id="SSF53850">
    <property type="entry name" value="Periplasmic binding protein-like II"/>
    <property type="match status" value="1"/>
</dbReference>
<feature type="domain" description="Solute-binding protein family 3/N-terminal" evidence="6">
    <location>
        <begin position="44"/>
        <end position="270"/>
    </location>
</feature>
<evidence type="ECO:0000256" key="3">
    <source>
        <dbReference type="ARBA" id="ARBA00022729"/>
    </source>
</evidence>
<evidence type="ECO:0000256" key="1">
    <source>
        <dbReference type="ARBA" id="ARBA00004196"/>
    </source>
</evidence>
<dbReference type="Gene3D" id="3.40.190.10">
    <property type="entry name" value="Periplasmic binding protein-like II"/>
    <property type="match status" value="2"/>
</dbReference>
<dbReference type="PROSITE" id="PS01039">
    <property type="entry name" value="SBP_BACTERIAL_3"/>
    <property type="match status" value="1"/>
</dbReference>
<reference evidence="7" key="1">
    <citation type="journal article" date="2020" name="mSystems">
        <title>Genome- and Community-Level Interaction Insights into Carbon Utilization and Element Cycling Functions of Hydrothermarchaeota in Hydrothermal Sediment.</title>
        <authorList>
            <person name="Zhou Z."/>
            <person name="Liu Y."/>
            <person name="Xu W."/>
            <person name="Pan J."/>
            <person name="Luo Z.H."/>
            <person name="Li M."/>
        </authorList>
    </citation>
    <scope>NUCLEOTIDE SEQUENCE [LARGE SCALE GENOMIC DNA]</scope>
    <source>
        <strain evidence="7">SpSt-289</strain>
    </source>
</reference>
<feature type="chain" id="PRO_5027738528" evidence="5">
    <location>
        <begin position="17"/>
        <end position="270"/>
    </location>
</feature>
<gene>
    <name evidence="7" type="ORF">ENQ20_18155</name>
</gene>
<evidence type="ECO:0000256" key="2">
    <source>
        <dbReference type="ARBA" id="ARBA00010333"/>
    </source>
</evidence>
<evidence type="ECO:0000256" key="4">
    <source>
        <dbReference type="RuleBase" id="RU003744"/>
    </source>
</evidence>
<feature type="signal peptide" evidence="5">
    <location>
        <begin position="1"/>
        <end position="16"/>
    </location>
</feature>
<organism evidence="7">
    <name type="scientific">Caldilinea aerophila</name>
    <dbReference type="NCBI Taxonomy" id="133453"/>
    <lineage>
        <taxon>Bacteria</taxon>
        <taxon>Bacillati</taxon>
        <taxon>Chloroflexota</taxon>
        <taxon>Caldilineae</taxon>
        <taxon>Caldilineales</taxon>
        <taxon>Caldilineaceae</taxon>
        <taxon>Caldilinea</taxon>
    </lineage>
</organism>
<dbReference type="EMBL" id="DSMG01000191">
    <property type="protein sequence ID" value="HDX33384.1"/>
    <property type="molecule type" value="Genomic_DNA"/>
</dbReference>
<dbReference type="CDD" id="cd13530">
    <property type="entry name" value="PBP2_peptides_like"/>
    <property type="match status" value="1"/>
</dbReference>
<proteinExistence type="inferred from homology"/>
<evidence type="ECO:0000313" key="7">
    <source>
        <dbReference type="EMBL" id="HDX33384.1"/>
    </source>
</evidence>
<evidence type="ECO:0000259" key="6">
    <source>
        <dbReference type="SMART" id="SM00062"/>
    </source>
</evidence>
<accession>A0A7C1JFP0</accession>
<dbReference type="AlphaFoldDB" id="A0A7C1JFP0"/>
<keyword evidence="3 5" id="KW-0732">Signal</keyword>
<dbReference type="InterPro" id="IPR001638">
    <property type="entry name" value="Solute-binding_3/MltF_N"/>
</dbReference>
<evidence type="ECO:0000256" key="5">
    <source>
        <dbReference type="SAM" id="SignalP"/>
    </source>
</evidence>
<dbReference type="InterPro" id="IPR018313">
    <property type="entry name" value="SBP_3_CS"/>
</dbReference>
<comment type="caution">
    <text evidence="7">The sequence shown here is derived from an EMBL/GenBank/DDBJ whole genome shotgun (WGS) entry which is preliminary data.</text>
</comment>
<dbReference type="PANTHER" id="PTHR35936">
    <property type="entry name" value="MEMBRANE-BOUND LYTIC MUREIN TRANSGLYCOSYLASE F"/>
    <property type="match status" value="1"/>
</dbReference>
<dbReference type="SMART" id="SM00062">
    <property type="entry name" value="PBPb"/>
    <property type="match status" value="1"/>
</dbReference>